<dbReference type="Gene3D" id="1.25.40.10">
    <property type="entry name" value="Tetratricopeptide repeat domain"/>
    <property type="match status" value="5"/>
</dbReference>
<feature type="repeat" description="PPR" evidence="2">
    <location>
        <begin position="593"/>
        <end position="627"/>
    </location>
</feature>
<feature type="repeat" description="PPR" evidence="2">
    <location>
        <begin position="291"/>
        <end position="325"/>
    </location>
</feature>
<gene>
    <name evidence="3" type="primary">PCMP-H81</name>
    <name evidence="3" type="ORF">QJS10_CPB11g01733</name>
</gene>
<dbReference type="Proteomes" id="UP001180020">
    <property type="component" value="Unassembled WGS sequence"/>
</dbReference>
<dbReference type="Pfam" id="PF13041">
    <property type="entry name" value="PPR_2"/>
    <property type="match status" value="2"/>
</dbReference>
<dbReference type="GO" id="GO:0003729">
    <property type="term" value="F:mRNA binding"/>
    <property type="evidence" value="ECO:0007669"/>
    <property type="project" value="UniProtKB-ARBA"/>
</dbReference>
<sequence>MLQLLLQPLLHNNQPRQFITHLLRRASSWNSRPQALPLYARMLDSSSSVDSVHAHISKSGFHGDIIIQTSLIVAHSNRSDVDSARAVFDSMTHRDVAAWNAMLSAYSHNGFVDRMVSLFQRMIVGFREGPNSRTLSILLGACEYRLGKCVHAYAHRHDVVDGDVFFCNSLLVFYGRCGDVAASEALFSTMGRRDLVSWNAMVSSLSPVEALETFRSMRVEGVRPDIVTVEGVVHACARLGDLSISESVHGLLVRSGFPLDVYVENSLILMYCRCGALKSGRRLFDAMRARNSVSWNVLLNGYILVFDFKEAWNLFRQMRGNGFDVSSEALVSAIQAAKLSSLVGSLHCLVIVMGFTRDAFVNSALVSAYGEVGLVGMSRKCCFDEGNAHTVSQNALLSIFVQNGHTHEALELLGNIFFGGRGCDSFALVQALTLSAELEDLVLGKAIHGYVIRTYLESNVYVGSSLLEMYASCGQLRNACVLFSKMPRKNIVAWNTMISGCSRNGYPHSSLSLFHLLQNHDGGLDPDAMTVVGVIDAISQRGFDREAKYIHEYAIRAALHEDEYVSSSLIAMYINMGNIDGAITVLDKSSKRSTVPWNTMIAECAHHGLSSEAISVFHEMRLRDVTPDSVTLVSLLPALSLLSSQRMGLWIHSIISKTGHECDVFVGTSLIDMYSKCGDLDMARQVFEKMSIKTIAPWNCIMRGYGMHGDVEEVDRLFLRMRGSGKDPDITTFLILASACSHAGDVEKVLNYVDIMISEYSLPLKAEHYASIVDLLGRKGLIKEAFEFLKRMPTVVAQKCGWGALLGACRAHGDLEVGLTAAEKVLELEGLHCGYNVLLSNLYAEQEKWMDASVVRRHLGELGIKKISGWSMVDG</sequence>
<organism evidence="3 4">
    <name type="scientific">Acorus calamus</name>
    <name type="common">Sweet flag</name>
    <dbReference type="NCBI Taxonomy" id="4465"/>
    <lineage>
        <taxon>Eukaryota</taxon>
        <taxon>Viridiplantae</taxon>
        <taxon>Streptophyta</taxon>
        <taxon>Embryophyta</taxon>
        <taxon>Tracheophyta</taxon>
        <taxon>Spermatophyta</taxon>
        <taxon>Magnoliopsida</taxon>
        <taxon>Liliopsida</taxon>
        <taxon>Acoraceae</taxon>
        <taxon>Acorus</taxon>
    </lineage>
</organism>
<evidence type="ECO:0000313" key="4">
    <source>
        <dbReference type="Proteomes" id="UP001180020"/>
    </source>
</evidence>
<protein>
    <submittedName>
        <fullName evidence="3">Pentatricopeptide repeat-containing protein</fullName>
    </submittedName>
</protein>
<dbReference type="Pfam" id="PF20431">
    <property type="entry name" value="E_motif"/>
    <property type="match status" value="1"/>
</dbReference>
<dbReference type="EMBL" id="JAUJYO010000011">
    <property type="protein sequence ID" value="KAK1304698.1"/>
    <property type="molecule type" value="Genomic_DNA"/>
</dbReference>
<keyword evidence="4" id="KW-1185">Reference proteome</keyword>
<dbReference type="PANTHER" id="PTHR47926:SF452">
    <property type="entry name" value="PENTATRICOPEPTIDE REPEAT-CONTAINING PROTEIN"/>
    <property type="match status" value="1"/>
</dbReference>
<dbReference type="FunFam" id="1.25.40.10:FF:000090">
    <property type="entry name" value="Pentatricopeptide repeat-containing protein, chloroplastic"/>
    <property type="match status" value="1"/>
</dbReference>
<dbReference type="InterPro" id="IPR046960">
    <property type="entry name" value="PPR_At4g14850-like_plant"/>
</dbReference>
<dbReference type="InterPro" id="IPR046848">
    <property type="entry name" value="E_motif"/>
</dbReference>
<evidence type="ECO:0000313" key="3">
    <source>
        <dbReference type="EMBL" id="KAK1304698.1"/>
    </source>
</evidence>
<feature type="repeat" description="PPR" evidence="2">
    <location>
        <begin position="95"/>
        <end position="125"/>
    </location>
</feature>
<dbReference type="GO" id="GO:0009451">
    <property type="term" value="P:RNA modification"/>
    <property type="evidence" value="ECO:0007669"/>
    <property type="project" value="InterPro"/>
</dbReference>
<reference evidence="3" key="2">
    <citation type="submission" date="2023-06" db="EMBL/GenBank/DDBJ databases">
        <authorList>
            <person name="Ma L."/>
            <person name="Liu K.-W."/>
            <person name="Li Z."/>
            <person name="Hsiao Y.-Y."/>
            <person name="Qi Y."/>
            <person name="Fu T."/>
            <person name="Tang G."/>
            <person name="Zhang D."/>
            <person name="Sun W.-H."/>
            <person name="Liu D.-K."/>
            <person name="Li Y."/>
            <person name="Chen G.-Z."/>
            <person name="Liu X.-D."/>
            <person name="Liao X.-Y."/>
            <person name="Jiang Y.-T."/>
            <person name="Yu X."/>
            <person name="Hao Y."/>
            <person name="Huang J."/>
            <person name="Zhao X.-W."/>
            <person name="Ke S."/>
            <person name="Chen Y.-Y."/>
            <person name="Wu W.-L."/>
            <person name="Hsu J.-L."/>
            <person name="Lin Y.-F."/>
            <person name="Huang M.-D."/>
            <person name="Li C.-Y."/>
            <person name="Huang L."/>
            <person name="Wang Z.-W."/>
            <person name="Zhao X."/>
            <person name="Zhong W.-Y."/>
            <person name="Peng D.-H."/>
            <person name="Ahmad S."/>
            <person name="Lan S."/>
            <person name="Zhang J.-S."/>
            <person name="Tsai W.-C."/>
            <person name="Van De Peer Y."/>
            <person name="Liu Z.-J."/>
        </authorList>
    </citation>
    <scope>NUCLEOTIDE SEQUENCE</scope>
    <source>
        <strain evidence="3">CP</strain>
        <tissue evidence="3">Leaves</tissue>
    </source>
</reference>
<feature type="repeat" description="PPR" evidence="2">
    <location>
        <begin position="694"/>
        <end position="728"/>
    </location>
</feature>
<evidence type="ECO:0000256" key="1">
    <source>
        <dbReference type="ARBA" id="ARBA00022737"/>
    </source>
</evidence>
<feature type="repeat" description="PPR" evidence="2">
    <location>
        <begin position="663"/>
        <end position="693"/>
    </location>
</feature>
<dbReference type="Pfam" id="PF01535">
    <property type="entry name" value="PPR"/>
    <property type="match status" value="8"/>
</dbReference>
<proteinExistence type="predicted"/>
<comment type="caution">
    <text evidence="3">The sequence shown here is derived from an EMBL/GenBank/DDBJ whole genome shotgun (WGS) entry which is preliminary data.</text>
</comment>
<dbReference type="AlphaFoldDB" id="A0AAV9DW24"/>
<dbReference type="PANTHER" id="PTHR47926">
    <property type="entry name" value="PENTATRICOPEPTIDE REPEAT-CONTAINING PROTEIN"/>
    <property type="match status" value="1"/>
</dbReference>
<feature type="repeat" description="PPR" evidence="2">
    <location>
        <begin position="490"/>
        <end position="520"/>
    </location>
</feature>
<keyword evidence="1" id="KW-0677">Repeat</keyword>
<name>A0AAV9DW24_ACOCL</name>
<dbReference type="InterPro" id="IPR011990">
    <property type="entry name" value="TPR-like_helical_dom_sf"/>
</dbReference>
<dbReference type="InterPro" id="IPR002885">
    <property type="entry name" value="PPR_rpt"/>
</dbReference>
<dbReference type="NCBIfam" id="TIGR00756">
    <property type="entry name" value="PPR"/>
    <property type="match status" value="6"/>
</dbReference>
<evidence type="ECO:0000256" key="2">
    <source>
        <dbReference type="PROSITE-ProRule" id="PRU00708"/>
    </source>
</evidence>
<reference evidence="3" key="1">
    <citation type="journal article" date="2023" name="Nat. Commun.">
        <title>Diploid and tetraploid genomes of Acorus and the evolution of monocots.</title>
        <authorList>
            <person name="Ma L."/>
            <person name="Liu K.W."/>
            <person name="Li Z."/>
            <person name="Hsiao Y.Y."/>
            <person name="Qi Y."/>
            <person name="Fu T."/>
            <person name="Tang G.D."/>
            <person name="Zhang D."/>
            <person name="Sun W.H."/>
            <person name="Liu D.K."/>
            <person name="Li Y."/>
            <person name="Chen G.Z."/>
            <person name="Liu X.D."/>
            <person name="Liao X.Y."/>
            <person name="Jiang Y.T."/>
            <person name="Yu X."/>
            <person name="Hao Y."/>
            <person name="Huang J."/>
            <person name="Zhao X.W."/>
            <person name="Ke S."/>
            <person name="Chen Y.Y."/>
            <person name="Wu W.L."/>
            <person name="Hsu J.L."/>
            <person name="Lin Y.F."/>
            <person name="Huang M.D."/>
            <person name="Li C.Y."/>
            <person name="Huang L."/>
            <person name="Wang Z.W."/>
            <person name="Zhao X."/>
            <person name="Zhong W.Y."/>
            <person name="Peng D.H."/>
            <person name="Ahmad S."/>
            <person name="Lan S."/>
            <person name="Zhang J.S."/>
            <person name="Tsai W.C."/>
            <person name="Van de Peer Y."/>
            <person name="Liu Z.J."/>
        </authorList>
    </citation>
    <scope>NUCLEOTIDE SEQUENCE</scope>
    <source>
        <strain evidence="3">CP</strain>
    </source>
</reference>
<dbReference type="PROSITE" id="PS51375">
    <property type="entry name" value="PPR"/>
    <property type="match status" value="7"/>
</dbReference>
<dbReference type="FunFam" id="1.25.40.10:FF:000344">
    <property type="entry name" value="Pentatricopeptide repeat-containing protein"/>
    <property type="match status" value="1"/>
</dbReference>
<accession>A0AAV9DW24</accession>
<feature type="repeat" description="PPR" evidence="2">
    <location>
        <begin position="260"/>
        <end position="290"/>
    </location>
</feature>
<dbReference type="FunFam" id="1.25.40.10:FF:000073">
    <property type="entry name" value="Pentatricopeptide repeat-containing protein chloroplastic"/>
    <property type="match status" value="1"/>
</dbReference>